<organism evidence="8 9">
    <name type="scientific">Cucurbita argyrosperma subsp. sororia</name>
    <dbReference type="NCBI Taxonomy" id="37648"/>
    <lineage>
        <taxon>Eukaryota</taxon>
        <taxon>Viridiplantae</taxon>
        <taxon>Streptophyta</taxon>
        <taxon>Embryophyta</taxon>
        <taxon>Tracheophyta</taxon>
        <taxon>Spermatophyta</taxon>
        <taxon>Magnoliopsida</taxon>
        <taxon>eudicotyledons</taxon>
        <taxon>Gunneridae</taxon>
        <taxon>Pentapetalae</taxon>
        <taxon>rosids</taxon>
        <taxon>fabids</taxon>
        <taxon>Cucurbitales</taxon>
        <taxon>Cucurbitaceae</taxon>
        <taxon>Cucurbiteae</taxon>
        <taxon>Cucurbita</taxon>
    </lineage>
</organism>
<keyword evidence="5" id="KW-0539">Nucleus</keyword>
<accession>A0AAV6MYE9</accession>
<keyword evidence="9" id="KW-1185">Reference proteome</keyword>
<evidence type="ECO:0000256" key="5">
    <source>
        <dbReference type="ARBA" id="ARBA00023242"/>
    </source>
</evidence>
<dbReference type="EMBL" id="JAGKQH010000010">
    <property type="protein sequence ID" value="KAG6589583.1"/>
    <property type="molecule type" value="Genomic_DNA"/>
</dbReference>
<dbReference type="GO" id="GO:0003700">
    <property type="term" value="F:DNA-binding transcription factor activity"/>
    <property type="evidence" value="ECO:0007669"/>
    <property type="project" value="InterPro"/>
</dbReference>
<dbReference type="AlphaFoldDB" id="A0AAV6MYE9"/>
<feature type="domain" description="BHLH" evidence="7">
    <location>
        <begin position="326"/>
        <end position="376"/>
    </location>
</feature>
<dbReference type="PANTHER" id="PTHR46412">
    <property type="entry name" value="BES1-INTERACTING MYC-LIKE PROTEIN"/>
    <property type="match status" value="1"/>
</dbReference>
<feature type="compositionally biased region" description="Basic and acidic residues" evidence="6">
    <location>
        <begin position="122"/>
        <end position="132"/>
    </location>
</feature>
<comment type="subcellular location">
    <subcellularLocation>
        <location evidence="1">Nucleus</location>
    </subcellularLocation>
</comment>
<dbReference type="PANTHER" id="PTHR46412:SF3">
    <property type="entry name" value="TRANSCRIPTION FACTOR BIM1"/>
    <property type="match status" value="1"/>
</dbReference>
<dbReference type="PROSITE" id="PS50888">
    <property type="entry name" value="BHLH"/>
    <property type="match status" value="1"/>
</dbReference>
<reference evidence="8 9" key="1">
    <citation type="journal article" date="2021" name="Hortic Res">
        <title>The domestication of Cucurbita argyrosperma as revealed by the genome of its wild relative.</title>
        <authorList>
            <person name="Barrera-Redondo J."/>
            <person name="Sanchez-de la Vega G."/>
            <person name="Aguirre-Liguori J.A."/>
            <person name="Castellanos-Morales G."/>
            <person name="Gutierrez-Guerrero Y.T."/>
            <person name="Aguirre-Dugua X."/>
            <person name="Aguirre-Planter E."/>
            <person name="Tenaillon M.I."/>
            <person name="Lira-Saade R."/>
            <person name="Eguiarte L.E."/>
        </authorList>
    </citation>
    <scope>NUCLEOTIDE SEQUENCE [LARGE SCALE GENOMIC DNA]</scope>
    <source>
        <strain evidence="8">JBR-2021</strain>
    </source>
</reference>
<keyword evidence="2" id="KW-0805">Transcription regulation</keyword>
<evidence type="ECO:0000313" key="9">
    <source>
        <dbReference type="Proteomes" id="UP000685013"/>
    </source>
</evidence>
<feature type="region of interest" description="Disordered" evidence="6">
    <location>
        <begin position="309"/>
        <end position="341"/>
    </location>
</feature>
<dbReference type="Proteomes" id="UP000685013">
    <property type="component" value="Chromosome 10"/>
</dbReference>
<feature type="region of interest" description="Disordered" evidence="6">
    <location>
        <begin position="607"/>
        <end position="631"/>
    </location>
</feature>
<dbReference type="InterPro" id="IPR044295">
    <property type="entry name" value="BIM1/2/3"/>
</dbReference>
<keyword evidence="3" id="KW-0238">DNA-binding</keyword>
<proteinExistence type="predicted"/>
<dbReference type="GO" id="GO:0006351">
    <property type="term" value="P:DNA-templated transcription"/>
    <property type="evidence" value="ECO:0007669"/>
    <property type="project" value="InterPro"/>
</dbReference>
<feature type="compositionally biased region" description="Polar residues" evidence="6">
    <location>
        <begin position="95"/>
        <end position="109"/>
    </location>
</feature>
<dbReference type="GO" id="GO:0005634">
    <property type="term" value="C:nucleus"/>
    <property type="evidence" value="ECO:0007669"/>
    <property type="project" value="UniProtKB-SubCell"/>
</dbReference>
<evidence type="ECO:0000313" key="8">
    <source>
        <dbReference type="EMBL" id="KAG6589583.1"/>
    </source>
</evidence>
<feature type="compositionally biased region" description="Basic and acidic residues" evidence="6">
    <location>
        <begin position="618"/>
        <end position="631"/>
    </location>
</feature>
<evidence type="ECO:0000256" key="4">
    <source>
        <dbReference type="ARBA" id="ARBA00023163"/>
    </source>
</evidence>
<feature type="compositionally biased region" description="Polar residues" evidence="6">
    <location>
        <begin position="236"/>
        <end position="273"/>
    </location>
</feature>
<evidence type="ECO:0000256" key="1">
    <source>
        <dbReference type="ARBA" id="ARBA00004123"/>
    </source>
</evidence>
<dbReference type="GO" id="GO:0003677">
    <property type="term" value="F:DNA binding"/>
    <property type="evidence" value="ECO:0007669"/>
    <property type="project" value="UniProtKB-KW"/>
</dbReference>
<feature type="region of interest" description="Disordered" evidence="6">
    <location>
        <begin position="175"/>
        <end position="199"/>
    </location>
</feature>
<dbReference type="InterPro" id="IPR011598">
    <property type="entry name" value="bHLH_dom"/>
</dbReference>
<dbReference type="GO" id="GO:0046983">
    <property type="term" value="F:protein dimerization activity"/>
    <property type="evidence" value="ECO:0007669"/>
    <property type="project" value="InterPro"/>
</dbReference>
<sequence>MGNWWSVVSNAVTPPQRRLSNGVVEEMENNYLQFGRRDNRLPFPKRYKSKFRENSSSCCGSSIPKLAKIPMELPQPRPFGAEGSKSTHDFLSLYTHSSPQLDPRPSQQGGYLKTHDFLQPQERIRKGSTKEETDVETPPPPAPPPSVEHVLPGGIGTYSISHVSYLDQRVLPKPEGSVFTGARSSSSAERNDENSNGSSFAAAGSGFTLWEECASKKGKTGKENIVGDRPHEPRASASQWTASVERPSQSSSNNHHNAFSCLSSSQPTGTKNPTFMEMLKSAKSTSQDEELDDDGDFVIKKETSTANKGGLRIKVDGNSSDQKANTPRSKHSATEQRRRSKINDRFQMLRGLIPHSDQKRDKASFLLEVVDYIQFLQEKVQKYEGSYQEWNREMAKLVPLRNKQRSADVYNDQSRGMSSGSVPALVLAAKFVEKNTPFSPIVPGSSHNVVDSDTGSASTLKAVDCHSGRTSNALPFPTIVPPKLYASTRDGSVVPQHPKQFASEKDHPSLRPQIRSCEARCHNSDVAVASEMQKEQDLTIEGGTINISSVYSQGLLNTLTHALQSSGVDLSQSRISVQIELGKRATRRAVSPTSIVKDVDIPINDMATTHSRASATEDSERATKKLKTAES</sequence>
<name>A0AAV6MYE9_9ROSI</name>
<dbReference type="SMART" id="SM00353">
    <property type="entry name" value="HLH"/>
    <property type="match status" value="1"/>
</dbReference>
<feature type="compositionally biased region" description="Basic and acidic residues" evidence="6">
    <location>
        <begin position="220"/>
        <end position="234"/>
    </location>
</feature>
<feature type="compositionally biased region" description="Pro residues" evidence="6">
    <location>
        <begin position="137"/>
        <end position="146"/>
    </location>
</feature>
<evidence type="ECO:0000256" key="3">
    <source>
        <dbReference type="ARBA" id="ARBA00023125"/>
    </source>
</evidence>
<evidence type="ECO:0000256" key="2">
    <source>
        <dbReference type="ARBA" id="ARBA00023015"/>
    </source>
</evidence>
<comment type="caution">
    <text evidence="8">The sequence shown here is derived from an EMBL/GenBank/DDBJ whole genome shotgun (WGS) entry which is preliminary data.</text>
</comment>
<feature type="compositionally biased region" description="Polar residues" evidence="6">
    <location>
        <begin position="317"/>
        <end position="327"/>
    </location>
</feature>
<feature type="compositionally biased region" description="Polar residues" evidence="6">
    <location>
        <begin position="607"/>
        <end position="616"/>
    </location>
</feature>
<evidence type="ECO:0000259" key="7">
    <source>
        <dbReference type="PROSITE" id="PS50888"/>
    </source>
</evidence>
<protein>
    <submittedName>
        <fullName evidence="8">Transcription factor BIM1</fullName>
    </submittedName>
</protein>
<dbReference type="Pfam" id="PF00010">
    <property type="entry name" value="HLH"/>
    <property type="match status" value="1"/>
</dbReference>
<feature type="region of interest" description="Disordered" evidence="6">
    <location>
        <begin position="489"/>
        <end position="509"/>
    </location>
</feature>
<feature type="region of interest" description="Disordered" evidence="6">
    <location>
        <begin position="95"/>
        <end position="147"/>
    </location>
</feature>
<feature type="compositionally biased region" description="Basic and acidic residues" evidence="6">
    <location>
        <begin position="332"/>
        <end position="341"/>
    </location>
</feature>
<feature type="non-terminal residue" evidence="8">
    <location>
        <position position="1"/>
    </location>
</feature>
<keyword evidence="4" id="KW-0804">Transcription</keyword>
<dbReference type="FunFam" id="4.10.280.10:FF:000093">
    <property type="entry name" value="BHLH domain class transcription factor"/>
    <property type="match status" value="1"/>
</dbReference>
<evidence type="ECO:0000256" key="6">
    <source>
        <dbReference type="SAM" id="MobiDB-lite"/>
    </source>
</evidence>
<feature type="region of interest" description="Disordered" evidence="6">
    <location>
        <begin position="219"/>
        <end position="273"/>
    </location>
</feature>
<gene>
    <name evidence="8" type="primary">BIM1</name>
    <name evidence="8" type="ORF">SDJN03_15006</name>
</gene>
<dbReference type="CDD" id="cd11453">
    <property type="entry name" value="bHLH_AtBIM_like"/>
    <property type="match status" value="1"/>
</dbReference>